<organism evidence="2 3">
    <name type="scientific">Sphingomonas naphthae</name>
    <dbReference type="NCBI Taxonomy" id="1813468"/>
    <lineage>
        <taxon>Bacteria</taxon>
        <taxon>Pseudomonadati</taxon>
        <taxon>Pseudomonadota</taxon>
        <taxon>Alphaproteobacteria</taxon>
        <taxon>Sphingomonadales</taxon>
        <taxon>Sphingomonadaceae</taxon>
        <taxon>Sphingomonas</taxon>
    </lineage>
</organism>
<dbReference type="InterPro" id="IPR036812">
    <property type="entry name" value="NAD(P)_OxRdtase_dom_sf"/>
</dbReference>
<dbReference type="Pfam" id="PF00248">
    <property type="entry name" value="Aldo_ket_red"/>
    <property type="match status" value="1"/>
</dbReference>
<dbReference type="Gene3D" id="3.20.20.100">
    <property type="entry name" value="NADP-dependent oxidoreductase domain"/>
    <property type="match status" value="1"/>
</dbReference>
<accession>A0ABY7TQY2</accession>
<name>A0ABY7TQY2_9SPHN</name>
<proteinExistence type="predicted"/>
<dbReference type="EMBL" id="CP117411">
    <property type="protein sequence ID" value="WCT75396.1"/>
    <property type="molecule type" value="Genomic_DNA"/>
</dbReference>
<evidence type="ECO:0000259" key="1">
    <source>
        <dbReference type="Pfam" id="PF00248"/>
    </source>
</evidence>
<dbReference type="PANTHER" id="PTHR43364">
    <property type="entry name" value="NADH-SPECIFIC METHYLGLYOXAL REDUCTASE-RELATED"/>
    <property type="match status" value="1"/>
</dbReference>
<gene>
    <name evidence="2" type="ORF">PQ455_05615</name>
</gene>
<evidence type="ECO:0000313" key="2">
    <source>
        <dbReference type="EMBL" id="WCT75396.1"/>
    </source>
</evidence>
<dbReference type="PANTHER" id="PTHR43364:SF6">
    <property type="entry name" value="OXIDOREDUCTASE-RELATED"/>
    <property type="match status" value="1"/>
</dbReference>
<protein>
    <submittedName>
        <fullName evidence="2">Aldo/keto reductase</fullName>
    </submittedName>
</protein>
<dbReference type="InterPro" id="IPR023210">
    <property type="entry name" value="NADP_OxRdtase_dom"/>
</dbReference>
<dbReference type="InterPro" id="IPR050523">
    <property type="entry name" value="AKR_Detox_Biosynth"/>
</dbReference>
<dbReference type="SUPFAM" id="SSF51430">
    <property type="entry name" value="NAD(P)-linked oxidoreductase"/>
    <property type="match status" value="1"/>
</dbReference>
<evidence type="ECO:0000313" key="3">
    <source>
        <dbReference type="Proteomes" id="UP001220395"/>
    </source>
</evidence>
<dbReference type="Proteomes" id="UP001220395">
    <property type="component" value="Chromosome"/>
</dbReference>
<feature type="domain" description="NADP-dependent oxidoreductase" evidence="1">
    <location>
        <begin position="2"/>
        <end position="296"/>
    </location>
</feature>
<dbReference type="CDD" id="cd19081">
    <property type="entry name" value="AKR_AKR9C1"/>
    <property type="match status" value="1"/>
</dbReference>
<sequence length="298" mass="31055">MFGGNVFGWTIDKATSFQILDRFVDGGGRAIDTADVYSAWVPGHSGGESEAIIGEWLKASGKRDAVTIATKVGLLPGEGCEGLAATRIAAACDASLRRLGVETIDIYFAHRDDPRTPLEETLAAFDALVKAGKVRTIAASNYTADRLGEALAISDANGWARFAVLEPLYNLVERGEYEGALRDLCVKEGIAVTPYYALAAGYLTGKYRSADDLSGSRADSVRPYLEGKGPAVLAAMDAIAADTGASMVAIALAWLNAKPGIAAPIASATSIAQLDTLLAAARLTLTPEQVAALDTASA</sequence>
<reference evidence="2 3" key="1">
    <citation type="submission" date="2023-02" db="EMBL/GenBank/DDBJ databases">
        <title>Genome sequence of Sphingomonas naphthae.</title>
        <authorList>
            <person name="Kim S."/>
            <person name="Heo J."/>
            <person name="Kwon S.-W."/>
        </authorList>
    </citation>
    <scope>NUCLEOTIDE SEQUENCE [LARGE SCALE GENOMIC DNA]</scope>
    <source>
        <strain evidence="2 3">KACC 18716</strain>
    </source>
</reference>
<keyword evidence="3" id="KW-1185">Reference proteome</keyword>
<dbReference type="RefSeq" id="WP_273691245.1">
    <property type="nucleotide sequence ID" value="NZ_CP117411.1"/>
</dbReference>